<name>A0ABU8CWJ2_9GAMM</name>
<feature type="domain" description="Carrier" evidence="3">
    <location>
        <begin position="505"/>
        <end position="580"/>
    </location>
</feature>
<dbReference type="NCBIfam" id="TIGR01746">
    <property type="entry name" value="Thioester-redct"/>
    <property type="match status" value="1"/>
</dbReference>
<dbReference type="SMART" id="SM00823">
    <property type="entry name" value="PKS_PP"/>
    <property type="match status" value="1"/>
</dbReference>
<dbReference type="SUPFAM" id="SSF56801">
    <property type="entry name" value="Acetyl-CoA synthetase-like"/>
    <property type="match status" value="1"/>
</dbReference>
<dbReference type="PANTHER" id="PTHR44845">
    <property type="entry name" value="CARRIER DOMAIN-CONTAINING PROTEIN"/>
    <property type="match status" value="1"/>
</dbReference>
<dbReference type="Pfam" id="PF07993">
    <property type="entry name" value="NAD_binding_4"/>
    <property type="match status" value="1"/>
</dbReference>
<dbReference type="CDD" id="cd05930">
    <property type="entry name" value="A_NRPS"/>
    <property type="match status" value="1"/>
</dbReference>
<dbReference type="Gene3D" id="3.40.50.720">
    <property type="entry name" value="NAD(P)-binding Rossmann-like Domain"/>
    <property type="match status" value="1"/>
</dbReference>
<dbReference type="EMBL" id="JBANDL010000002">
    <property type="protein sequence ID" value="MEI2453134.1"/>
    <property type="molecule type" value="Genomic_DNA"/>
</dbReference>
<comment type="caution">
    <text evidence="4">The sequence shown here is derived from an EMBL/GenBank/DDBJ whole genome shotgun (WGS) entry which is preliminary data.</text>
</comment>
<dbReference type="InterPro" id="IPR020806">
    <property type="entry name" value="PKS_PP-bd"/>
</dbReference>
<dbReference type="RefSeq" id="WP_336130554.1">
    <property type="nucleotide sequence ID" value="NZ_JBANDL010000002.1"/>
</dbReference>
<dbReference type="InterPro" id="IPR010080">
    <property type="entry name" value="Thioester_reductase-like_dom"/>
</dbReference>
<evidence type="ECO:0000313" key="4">
    <source>
        <dbReference type="EMBL" id="MEI2453134.1"/>
    </source>
</evidence>
<dbReference type="InterPro" id="IPR036736">
    <property type="entry name" value="ACP-like_sf"/>
</dbReference>
<dbReference type="Pfam" id="PF13193">
    <property type="entry name" value="AMP-binding_C"/>
    <property type="match status" value="1"/>
</dbReference>
<keyword evidence="2" id="KW-0597">Phosphoprotein</keyword>
<dbReference type="InterPro" id="IPR020845">
    <property type="entry name" value="AMP-binding_CS"/>
</dbReference>
<dbReference type="InterPro" id="IPR042099">
    <property type="entry name" value="ANL_N_sf"/>
</dbReference>
<dbReference type="InterPro" id="IPR025110">
    <property type="entry name" value="AMP-bd_C"/>
</dbReference>
<organism evidence="4 5">
    <name type="scientific">Lysobacter firmicutimachus</name>
    <dbReference type="NCBI Taxonomy" id="1792846"/>
    <lineage>
        <taxon>Bacteria</taxon>
        <taxon>Pseudomonadati</taxon>
        <taxon>Pseudomonadota</taxon>
        <taxon>Gammaproteobacteria</taxon>
        <taxon>Lysobacterales</taxon>
        <taxon>Lysobacteraceae</taxon>
        <taxon>Lysobacter</taxon>
    </lineage>
</organism>
<dbReference type="Gene3D" id="3.40.50.12780">
    <property type="entry name" value="N-terminal domain of ligase-like"/>
    <property type="match status" value="1"/>
</dbReference>
<evidence type="ECO:0000256" key="1">
    <source>
        <dbReference type="ARBA" id="ARBA00022450"/>
    </source>
</evidence>
<dbReference type="InterPro" id="IPR006162">
    <property type="entry name" value="Ppantetheine_attach_site"/>
</dbReference>
<evidence type="ECO:0000313" key="5">
    <source>
        <dbReference type="Proteomes" id="UP001387215"/>
    </source>
</evidence>
<proteinExistence type="predicted"/>
<evidence type="ECO:0000259" key="3">
    <source>
        <dbReference type="PROSITE" id="PS50075"/>
    </source>
</evidence>
<dbReference type="InterPro" id="IPR009081">
    <property type="entry name" value="PP-bd_ACP"/>
</dbReference>
<dbReference type="Gene3D" id="3.30.300.30">
    <property type="match status" value="1"/>
</dbReference>
<keyword evidence="5" id="KW-1185">Reference proteome</keyword>
<protein>
    <submittedName>
        <fullName evidence="4">Amino acid adenylation domain-containing protein</fullName>
    </submittedName>
</protein>
<evidence type="ECO:0000256" key="2">
    <source>
        <dbReference type="ARBA" id="ARBA00022553"/>
    </source>
</evidence>
<dbReference type="Gene3D" id="1.10.1200.10">
    <property type="entry name" value="ACP-like"/>
    <property type="match status" value="1"/>
</dbReference>
<sequence length="999" mass="110624">MNGQSTVLDAVRRQDCDRIAIVDDHETLTYGELDRYSDAVAAFLVGQGIGAGDLVPIEATRSTDFIIGLLGIVKSGAAYVPIERAYPKARKAYIIEQSRAAWLLTTAPDVSSTDPGVQVVDIDTLRRNATASPVPLYSPSPADLMYVIFTSGTTGVPKGVAVEHHSVAALIDWHNRRFQVNYQSRSTSMAALGFDVAHWEIWSSLCAGSRLYLLNDDIRRDACELVKWIAREKITHAFVPTVMAAEVVRHSTRPSALKYLFTGGEKLNPVVTDHIHFALVDYYGPTEATIWCTYHLVPSASLGREPSIGTPVEGANVWILDKAMREVPAGDVGEICISGDCLARGYLHNHRLTAEKFPPHPFEAGQRIYRTGDLGRRLPDQSIQFLGRVDEQVKIRGHLVEPSEVEVVLARLPGVRQVSVSATAPTDGSPKELVAFLIRSNDEVPHREFIAGVREGARAVLPEYMVPGHYAVLDRFPLNSNGKTDKGALMADFARTIAPVRTFEEVEDRVERAVMIAFQGALEHSDFQGNDNFFDIGGHSMLAAEVIAALSKELGLALRITDIYNRPTAESLAAEIRQRQDAIDDVSDYISPAMLRRDATLPDDIVFSAPFDADRLISPSHVVLTGATGFVGIHLLAELLATTRAIVHCIVRARTAAGAMQRIREKVEEYKVPISPSDLARVRAHPGDIASPGFGLQANDYEALCRDVEVIYHSASSVNFIKPYAAMKRDNVDGLVNIIRFAARKSTKALMLLSTISVYSWGYWITGRDVAAEVDDIDQNLDAVCADIGYVKSKWVMEKIADLAETRGLPLATFRLGYATYHSQTGLSASYQWWGRLVKTCLSLGLVPDLHELREGLSSVDYMTKAIAHIGRQASCLGQKFNLIHSGEANVSLKQFFDLMARYFGFEFQVVPFRQWRACWMNDPKTPLYPVLNLFRDPMHKDNCIIEMYQHTYLWNHDNTSALLEGSGILPPAFDEPELRRYLEKSIGVRERAESSVAV</sequence>
<dbReference type="Proteomes" id="UP001387215">
    <property type="component" value="Unassembled WGS sequence"/>
</dbReference>
<dbReference type="PROSITE" id="PS00012">
    <property type="entry name" value="PHOSPHOPANTETHEINE"/>
    <property type="match status" value="1"/>
</dbReference>
<dbReference type="Pfam" id="PF00550">
    <property type="entry name" value="PP-binding"/>
    <property type="match status" value="1"/>
</dbReference>
<dbReference type="InterPro" id="IPR013120">
    <property type="entry name" value="FAR_NAD-bd"/>
</dbReference>
<accession>A0ABU8CWJ2</accession>
<dbReference type="InterPro" id="IPR000873">
    <property type="entry name" value="AMP-dep_synth/lig_dom"/>
</dbReference>
<dbReference type="PANTHER" id="PTHR44845:SF6">
    <property type="entry name" value="BETA-ALANINE-ACTIVATING ENZYME"/>
    <property type="match status" value="1"/>
</dbReference>
<dbReference type="SUPFAM" id="SSF47336">
    <property type="entry name" value="ACP-like"/>
    <property type="match status" value="1"/>
</dbReference>
<keyword evidence="1" id="KW-0596">Phosphopantetheine</keyword>
<dbReference type="InterPro" id="IPR045851">
    <property type="entry name" value="AMP-bd_C_sf"/>
</dbReference>
<dbReference type="NCBIfam" id="TIGR01733">
    <property type="entry name" value="AA-adenyl-dom"/>
    <property type="match status" value="1"/>
</dbReference>
<dbReference type="InterPro" id="IPR010071">
    <property type="entry name" value="AA_adenyl_dom"/>
</dbReference>
<dbReference type="Pfam" id="PF00501">
    <property type="entry name" value="AMP-binding"/>
    <property type="match status" value="1"/>
</dbReference>
<dbReference type="SUPFAM" id="SSF51735">
    <property type="entry name" value="NAD(P)-binding Rossmann-fold domains"/>
    <property type="match status" value="1"/>
</dbReference>
<dbReference type="PROSITE" id="PS50075">
    <property type="entry name" value="CARRIER"/>
    <property type="match status" value="1"/>
</dbReference>
<reference evidence="4 5" key="1">
    <citation type="submission" date="2024-02" db="EMBL/GenBank/DDBJ databases">
        <title>Lysobacter Genome Sequencing and Mining.</title>
        <authorList>
            <person name="Bierman J."/>
            <person name="Walker M.C."/>
        </authorList>
    </citation>
    <scope>NUCLEOTIDE SEQUENCE [LARGE SCALE GENOMIC DNA]</scope>
    <source>
        <strain evidence="4 5">PB6250</strain>
    </source>
</reference>
<dbReference type="InterPro" id="IPR036291">
    <property type="entry name" value="NAD(P)-bd_dom_sf"/>
</dbReference>
<dbReference type="PROSITE" id="PS00455">
    <property type="entry name" value="AMP_BINDING"/>
    <property type="match status" value="1"/>
</dbReference>
<gene>
    <name evidence="4" type="ORF">V2J18_00425</name>
</gene>